<comment type="pathway">
    <text evidence="2 10">Purine metabolism; IMP biosynthesis via de novo pathway; 5-formamido-1-(5-phospho-D-ribosyl)imidazole-4-carboxamide from 5-amino-1-(5-phospho-D-ribosyl)imidazole-4-carboxamide (10-formyl THF route): step 1/1.</text>
</comment>
<dbReference type="HAMAP" id="MF_00139">
    <property type="entry name" value="PurH"/>
    <property type="match status" value="1"/>
</dbReference>
<dbReference type="SUPFAM" id="SSF52335">
    <property type="entry name" value="Methylglyoxal synthase-like"/>
    <property type="match status" value="1"/>
</dbReference>
<dbReference type="FunFam" id="3.40.50.1380:FF:000001">
    <property type="entry name" value="Bifunctional purine biosynthesis protein PurH"/>
    <property type="match status" value="1"/>
</dbReference>
<dbReference type="PANTHER" id="PTHR11692">
    <property type="entry name" value="BIFUNCTIONAL PURINE BIOSYNTHESIS PROTEIN PURH"/>
    <property type="match status" value="1"/>
</dbReference>
<reference evidence="13 15" key="2">
    <citation type="submission" date="2018-06" db="EMBL/GenBank/DDBJ databases">
        <authorList>
            <consortium name="Pathogen Informatics"/>
            <person name="Doyle S."/>
        </authorList>
    </citation>
    <scope>NUCLEOTIDE SEQUENCE [LARGE SCALE GENOMIC DNA]</scope>
    <source>
        <strain evidence="13 15">NCTC10293</strain>
    </source>
</reference>
<dbReference type="STRING" id="34060.B0181_08885"/>
<evidence type="ECO:0000256" key="2">
    <source>
        <dbReference type="ARBA" id="ARBA00004954"/>
    </source>
</evidence>
<keyword evidence="5 10" id="KW-0658">Purine biosynthesis</keyword>
<evidence type="ECO:0000313" key="12">
    <source>
        <dbReference type="EMBL" id="OOR88060.1"/>
    </source>
</evidence>
<comment type="similarity">
    <text evidence="3 10">Belongs to the PurH family.</text>
</comment>
<comment type="pathway">
    <text evidence="1 10">Purine metabolism; IMP biosynthesis via de novo pathway; IMP from 5-formamido-1-(5-phospho-D-ribosyl)imidazole-4-carboxamide: step 1/1.</text>
</comment>
<evidence type="ECO:0000256" key="9">
    <source>
        <dbReference type="ARBA" id="ARBA00050687"/>
    </source>
</evidence>
<dbReference type="GO" id="GO:0004643">
    <property type="term" value="F:phosphoribosylaminoimidazolecarboxamide formyltransferase activity"/>
    <property type="evidence" value="ECO:0007669"/>
    <property type="project" value="UniProtKB-UniRule"/>
</dbReference>
<organism evidence="12 14">
    <name type="scientific">Moraxella caviae</name>
    <dbReference type="NCBI Taxonomy" id="34060"/>
    <lineage>
        <taxon>Bacteria</taxon>
        <taxon>Pseudomonadati</taxon>
        <taxon>Pseudomonadota</taxon>
        <taxon>Gammaproteobacteria</taxon>
        <taxon>Moraxellales</taxon>
        <taxon>Moraxellaceae</taxon>
        <taxon>Moraxella</taxon>
    </lineage>
</organism>
<dbReference type="PANTHER" id="PTHR11692:SF0">
    <property type="entry name" value="BIFUNCTIONAL PURINE BIOSYNTHESIS PROTEIN ATIC"/>
    <property type="match status" value="1"/>
</dbReference>
<dbReference type="InterPro" id="IPR024051">
    <property type="entry name" value="AICAR_Tfase_dup_dom_sf"/>
</dbReference>
<dbReference type="Proteomes" id="UP000255279">
    <property type="component" value="Unassembled WGS sequence"/>
</dbReference>
<keyword evidence="6 10" id="KW-0378">Hydrolase</keyword>
<dbReference type="Gene3D" id="3.40.50.1380">
    <property type="entry name" value="Methylglyoxal synthase-like domain"/>
    <property type="match status" value="1"/>
</dbReference>
<dbReference type="Gene3D" id="3.40.140.20">
    <property type="match status" value="2"/>
</dbReference>
<dbReference type="CDD" id="cd01421">
    <property type="entry name" value="IMPCH"/>
    <property type="match status" value="1"/>
</dbReference>
<evidence type="ECO:0000256" key="1">
    <source>
        <dbReference type="ARBA" id="ARBA00004844"/>
    </source>
</evidence>
<keyword evidence="14" id="KW-1185">Reference proteome</keyword>
<dbReference type="NCBIfam" id="NF002049">
    <property type="entry name" value="PRK00881.1"/>
    <property type="match status" value="1"/>
</dbReference>
<comment type="domain">
    <text evidence="10">The IMP cyclohydrolase activity resides in the N-terminal region.</text>
</comment>
<dbReference type="InterPro" id="IPR016193">
    <property type="entry name" value="Cytidine_deaminase-like"/>
</dbReference>
<dbReference type="UniPathway" id="UPA00074">
    <property type="reaction ID" value="UER00133"/>
</dbReference>
<evidence type="ECO:0000256" key="10">
    <source>
        <dbReference type="HAMAP-Rule" id="MF_00139"/>
    </source>
</evidence>
<dbReference type="FunFam" id="3.40.140.20:FF:000002">
    <property type="entry name" value="Bifunctional purine biosynthesis protein PurH"/>
    <property type="match status" value="1"/>
</dbReference>
<evidence type="ECO:0000256" key="8">
    <source>
        <dbReference type="ARBA" id="ARBA00050488"/>
    </source>
</evidence>
<evidence type="ECO:0000313" key="13">
    <source>
        <dbReference type="EMBL" id="STZ10003.1"/>
    </source>
</evidence>
<dbReference type="PIRSF" id="PIRSF000414">
    <property type="entry name" value="AICARFT_IMPCHas"/>
    <property type="match status" value="1"/>
</dbReference>
<name>A0A1S9ZX83_9GAMM</name>
<dbReference type="InterPro" id="IPR036914">
    <property type="entry name" value="MGS-like_dom_sf"/>
</dbReference>
<dbReference type="GO" id="GO:0006189">
    <property type="term" value="P:'de novo' IMP biosynthetic process"/>
    <property type="evidence" value="ECO:0007669"/>
    <property type="project" value="UniProtKB-UniRule"/>
</dbReference>
<keyword evidence="7 10" id="KW-0511">Multifunctional enzyme</keyword>
<proteinExistence type="inferred from homology"/>
<dbReference type="EC" id="3.5.4.10" evidence="10"/>
<evidence type="ECO:0000256" key="5">
    <source>
        <dbReference type="ARBA" id="ARBA00022755"/>
    </source>
</evidence>
<dbReference type="AlphaFoldDB" id="A0A1S9ZX83"/>
<dbReference type="SMART" id="SM00798">
    <property type="entry name" value="AICARFT_IMPCHas"/>
    <property type="match status" value="1"/>
</dbReference>
<dbReference type="InterPro" id="IPR011607">
    <property type="entry name" value="MGS-like_dom"/>
</dbReference>
<dbReference type="GO" id="GO:0005829">
    <property type="term" value="C:cytosol"/>
    <property type="evidence" value="ECO:0007669"/>
    <property type="project" value="TreeGrafter"/>
</dbReference>
<dbReference type="Pfam" id="PF02142">
    <property type="entry name" value="MGS"/>
    <property type="match status" value="1"/>
</dbReference>
<evidence type="ECO:0000256" key="3">
    <source>
        <dbReference type="ARBA" id="ARBA00007667"/>
    </source>
</evidence>
<dbReference type="Pfam" id="PF01808">
    <property type="entry name" value="AICARFT_IMPCHas"/>
    <property type="match status" value="1"/>
</dbReference>
<comment type="catalytic activity">
    <reaction evidence="8 10">
        <text>(6R)-10-formyltetrahydrofolate + 5-amino-1-(5-phospho-beta-D-ribosyl)imidazole-4-carboxamide = 5-formamido-1-(5-phospho-D-ribosyl)imidazole-4-carboxamide + (6S)-5,6,7,8-tetrahydrofolate</text>
        <dbReference type="Rhea" id="RHEA:22192"/>
        <dbReference type="ChEBI" id="CHEBI:57453"/>
        <dbReference type="ChEBI" id="CHEBI:58467"/>
        <dbReference type="ChEBI" id="CHEBI:58475"/>
        <dbReference type="ChEBI" id="CHEBI:195366"/>
        <dbReference type="EC" id="2.1.2.3"/>
    </reaction>
</comment>
<evidence type="ECO:0000313" key="15">
    <source>
        <dbReference type="Proteomes" id="UP000255279"/>
    </source>
</evidence>
<feature type="domain" description="MGS-like" evidence="11">
    <location>
        <begin position="1"/>
        <end position="143"/>
    </location>
</feature>
<evidence type="ECO:0000259" key="11">
    <source>
        <dbReference type="PROSITE" id="PS51855"/>
    </source>
</evidence>
<reference evidence="12 14" key="1">
    <citation type="submission" date="2017-02" db="EMBL/GenBank/DDBJ databases">
        <title>Draft genome sequence of Moraxella caviae CCUG 355 type strain.</title>
        <authorList>
            <person name="Engstrom-Jakobsson H."/>
            <person name="Salva-Serra F."/>
            <person name="Thorell K."/>
            <person name="Gonzales-Siles L."/>
            <person name="Karlsson R."/>
            <person name="Boulund F."/>
            <person name="Engstrand L."/>
            <person name="Moore E."/>
        </authorList>
    </citation>
    <scope>NUCLEOTIDE SEQUENCE [LARGE SCALE GENOMIC DNA]</scope>
    <source>
        <strain evidence="12 14">CCUG 355</strain>
    </source>
</reference>
<dbReference type="EC" id="2.1.2.3" evidence="10"/>
<dbReference type="NCBIfam" id="TIGR00355">
    <property type="entry name" value="purH"/>
    <property type="match status" value="1"/>
</dbReference>
<dbReference type="PROSITE" id="PS51855">
    <property type="entry name" value="MGS"/>
    <property type="match status" value="1"/>
</dbReference>
<evidence type="ECO:0000256" key="7">
    <source>
        <dbReference type="ARBA" id="ARBA00023268"/>
    </source>
</evidence>
<protein>
    <recommendedName>
        <fullName evidence="10">Bifunctional purine biosynthesis protein PurH</fullName>
    </recommendedName>
    <domain>
        <recommendedName>
            <fullName evidence="10">Phosphoribosylaminoimidazolecarboxamide formyltransferase</fullName>
            <ecNumber evidence="10">2.1.2.3</ecNumber>
        </recommendedName>
        <alternativeName>
            <fullName evidence="10">AICAR transformylase</fullName>
        </alternativeName>
    </domain>
    <domain>
        <recommendedName>
            <fullName evidence="10">IMP cyclohydrolase</fullName>
            <ecNumber evidence="10">3.5.4.10</ecNumber>
        </recommendedName>
        <alternativeName>
            <fullName evidence="10">ATIC</fullName>
        </alternativeName>
        <alternativeName>
            <fullName evidence="10">IMP synthase</fullName>
        </alternativeName>
        <alternativeName>
            <fullName evidence="10">Inosinicase</fullName>
        </alternativeName>
    </domain>
</protein>
<dbReference type="EMBL" id="MUXU01000056">
    <property type="protein sequence ID" value="OOR88060.1"/>
    <property type="molecule type" value="Genomic_DNA"/>
</dbReference>
<dbReference type="SUPFAM" id="SSF53927">
    <property type="entry name" value="Cytidine deaminase-like"/>
    <property type="match status" value="1"/>
</dbReference>
<sequence>MKKFALLSVSDKAGIVEFAKGLVEAGFGILSTGGTFKLLRESGVDATEVSAHTGFSEMMDGRVKTLHPKIHGGILGRRGTDDAVMNEHGIDRIDIVAVNLYPFAATVAKPNVSMSDAIENIDIGGPAMVRSAAKNHAHVGIITSPADYERVLGEIRSTGEISYATRFDLAVKAFEHTAGYDGMIASFFGARLNENATAPSEDSTPTTDFARTFNVQLHKTQELRYGENPHQKAAFYVENGAKEASVSTAQQLQGKELSYNNIADTDAALECVKSFVEPACVIVKHANPCGVAVADDILSAYDLAYQTDPESAFGGIIAFNRELDTATAAAIVERQFVEVIIAPSVADGVLEITGAKKNVRVLVCGELPNPSERATQLDYKRVNGGLLVQDQDLGMIDVSDLRVVTERAPSEAELEDLLFAWKVAKYVKSNAIVYAKNRQTVGVGAGQMSRVNSARIAAIKAEHAGLAVEGAVMASDAFFPFRDGIDNAAKAGIKCIIQPGGSMRDDETIAAANEHGIAMVFTGMRHFRH</sequence>
<dbReference type="RefSeq" id="WP_078277151.1">
    <property type="nucleotide sequence ID" value="NZ_CAACXO010000057.1"/>
</dbReference>
<accession>A0A1S9ZX83</accession>
<dbReference type="SMART" id="SM00851">
    <property type="entry name" value="MGS"/>
    <property type="match status" value="1"/>
</dbReference>
<comment type="catalytic activity">
    <reaction evidence="9 10">
        <text>IMP + H2O = 5-formamido-1-(5-phospho-D-ribosyl)imidazole-4-carboxamide</text>
        <dbReference type="Rhea" id="RHEA:18445"/>
        <dbReference type="ChEBI" id="CHEBI:15377"/>
        <dbReference type="ChEBI" id="CHEBI:58053"/>
        <dbReference type="ChEBI" id="CHEBI:58467"/>
        <dbReference type="EC" id="3.5.4.10"/>
    </reaction>
</comment>
<dbReference type="FunFam" id="3.40.140.20:FF:000001">
    <property type="entry name" value="Bifunctional purine biosynthesis protein PurH"/>
    <property type="match status" value="1"/>
</dbReference>
<dbReference type="InterPro" id="IPR002695">
    <property type="entry name" value="PurH-like"/>
</dbReference>
<dbReference type="Proteomes" id="UP000190435">
    <property type="component" value="Unassembled WGS sequence"/>
</dbReference>
<evidence type="ECO:0000256" key="6">
    <source>
        <dbReference type="ARBA" id="ARBA00022801"/>
    </source>
</evidence>
<dbReference type="GO" id="GO:0003937">
    <property type="term" value="F:IMP cyclohydrolase activity"/>
    <property type="evidence" value="ECO:0007669"/>
    <property type="project" value="UniProtKB-UniRule"/>
</dbReference>
<evidence type="ECO:0000313" key="14">
    <source>
        <dbReference type="Proteomes" id="UP000190435"/>
    </source>
</evidence>
<dbReference type="OrthoDB" id="9802065at2"/>
<dbReference type="EMBL" id="UGQE01000001">
    <property type="protein sequence ID" value="STZ10003.1"/>
    <property type="molecule type" value="Genomic_DNA"/>
</dbReference>
<gene>
    <name evidence="10 13" type="primary">purH</name>
    <name evidence="12" type="ORF">B0181_08885</name>
    <name evidence="13" type="ORF">NCTC10293_00324</name>
</gene>
<evidence type="ECO:0000256" key="4">
    <source>
        <dbReference type="ARBA" id="ARBA00022679"/>
    </source>
</evidence>
<keyword evidence="4 10" id="KW-0808">Transferase</keyword>